<dbReference type="SUPFAM" id="SSF47954">
    <property type="entry name" value="Cyclin-like"/>
    <property type="match status" value="1"/>
</dbReference>
<keyword evidence="3" id="KW-1185">Reference proteome</keyword>
<organism evidence="2 3">
    <name type="scientific">Trifolium medium</name>
    <dbReference type="NCBI Taxonomy" id="97028"/>
    <lineage>
        <taxon>Eukaryota</taxon>
        <taxon>Viridiplantae</taxon>
        <taxon>Streptophyta</taxon>
        <taxon>Embryophyta</taxon>
        <taxon>Tracheophyta</taxon>
        <taxon>Spermatophyta</taxon>
        <taxon>Magnoliopsida</taxon>
        <taxon>eudicotyledons</taxon>
        <taxon>Gunneridae</taxon>
        <taxon>Pentapetalae</taxon>
        <taxon>rosids</taxon>
        <taxon>fabids</taxon>
        <taxon>Fabales</taxon>
        <taxon>Fabaceae</taxon>
        <taxon>Papilionoideae</taxon>
        <taxon>50 kb inversion clade</taxon>
        <taxon>NPAAA clade</taxon>
        <taxon>Hologalegina</taxon>
        <taxon>IRL clade</taxon>
        <taxon>Trifolieae</taxon>
        <taxon>Trifolium</taxon>
    </lineage>
</organism>
<dbReference type="AlphaFoldDB" id="A0A392Q9L6"/>
<dbReference type="Proteomes" id="UP000265520">
    <property type="component" value="Unassembled WGS sequence"/>
</dbReference>
<evidence type="ECO:0000313" key="2">
    <source>
        <dbReference type="EMBL" id="MCI20246.1"/>
    </source>
</evidence>
<comment type="caution">
    <text evidence="2">The sequence shown here is derived from an EMBL/GenBank/DDBJ whole genome shotgun (WGS) entry which is preliminary data.</text>
</comment>
<feature type="non-terminal residue" evidence="2">
    <location>
        <position position="1"/>
    </location>
</feature>
<dbReference type="InterPro" id="IPR004367">
    <property type="entry name" value="Cyclin_C-dom"/>
</dbReference>
<protein>
    <submittedName>
        <fullName evidence="2">G2/mitotic-specific cyclin-1-like</fullName>
    </submittedName>
</protein>
<feature type="domain" description="Cyclin C-terminal" evidence="1">
    <location>
        <begin position="1"/>
        <end position="37"/>
    </location>
</feature>
<dbReference type="Pfam" id="PF02984">
    <property type="entry name" value="Cyclin_C"/>
    <property type="match status" value="1"/>
</dbReference>
<reference evidence="2 3" key="1">
    <citation type="journal article" date="2018" name="Front. Plant Sci.">
        <title>Red Clover (Trifolium pratense) and Zigzag Clover (T. medium) - A Picture of Genomic Similarities and Differences.</title>
        <authorList>
            <person name="Dluhosova J."/>
            <person name="Istvanek J."/>
            <person name="Nedelnik J."/>
            <person name="Repkova J."/>
        </authorList>
    </citation>
    <scope>NUCLEOTIDE SEQUENCE [LARGE SCALE GENOMIC DNA]</scope>
    <source>
        <strain evidence="3">cv. 10/8</strain>
        <tissue evidence="2">Leaf</tissue>
    </source>
</reference>
<dbReference type="InterPro" id="IPR036915">
    <property type="entry name" value="Cyclin-like_sf"/>
</dbReference>
<sequence>DCAKLMVSFHSEAPESKLRAIYKKFCSTDRCAVALRTPAKNLSAES</sequence>
<evidence type="ECO:0000259" key="1">
    <source>
        <dbReference type="Pfam" id="PF02984"/>
    </source>
</evidence>
<accession>A0A392Q9L6</accession>
<evidence type="ECO:0000313" key="3">
    <source>
        <dbReference type="Proteomes" id="UP000265520"/>
    </source>
</evidence>
<proteinExistence type="predicted"/>
<dbReference type="EMBL" id="LXQA010118926">
    <property type="protein sequence ID" value="MCI20246.1"/>
    <property type="molecule type" value="Genomic_DNA"/>
</dbReference>
<name>A0A392Q9L6_9FABA</name>
<dbReference type="Gene3D" id="1.10.472.10">
    <property type="entry name" value="Cyclin-like"/>
    <property type="match status" value="1"/>
</dbReference>